<keyword evidence="11" id="KW-1185">Reference proteome</keyword>
<dbReference type="GO" id="GO:0015293">
    <property type="term" value="F:symporter activity"/>
    <property type="evidence" value="ECO:0007669"/>
    <property type="project" value="UniProtKB-KW"/>
</dbReference>
<evidence type="ECO:0000256" key="3">
    <source>
        <dbReference type="ARBA" id="ARBA00022692"/>
    </source>
</evidence>
<evidence type="ECO:0000256" key="4">
    <source>
        <dbReference type="ARBA" id="ARBA00022847"/>
    </source>
</evidence>
<keyword evidence="6 9" id="KW-1133">Transmembrane helix</keyword>
<evidence type="ECO:0000256" key="1">
    <source>
        <dbReference type="ARBA" id="ARBA00004141"/>
    </source>
</evidence>
<evidence type="ECO:0000313" key="11">
    <source>
        <dbReference type="Proteomes" id="UP000299084"/>
    </source>
</evidence>
<evidence type="ECO:0000256" key="6">
    <source>
        <dbReference type="ARBA" id="ARBA00022989"/>
    </source>
</evidence>
<keyword evidence="7 9" id="KW-0472">Membrane</keyword>
<organism evidence="10 11">
    <name type="scientific">Camelus dromedarius</name>
    <name type="common">Dromedary</name>
    <name type="synonym">Arabian camel</name>
    <dbReference type="NCBI Taxonomy" id="9838"/>
    <lineage>
        <taxon>Eukaryota</taxon>
        <taxon>Metazoa</taxon>
        <taxon>Chordata</taxon>
        <taxon>Craniata</taxon>
        <taxon>Vertebrata</taxon>
        <taxon>Euteleostomi</taxon>
        <taxon>Mammalia</taxon>
        <taxon>Eutheria</taxon>
        <taxon>Laurasiatheria</taxon>
        <taxon>Artiodactyla</taxon>
        <taxon>Tylopoda</taxon>
        <taxon>Camelidae</taxon>
        <taxon>Camelus</taxon>
    </lineage>
</organism>
<keyword evidence="8" id="KW-0813">Transport</keyword>
<name>A0A5N4C896_CAMDR</name>
<feature type="transmembrane region" description="Helical" evidence="9">
    <location>
        <begin position="372"/>
        <end position="393"/>
    </location>
</feature>
<dbReference type="InterPro" id="IPR018456">
    <property type="entry name" value="PTR2_symporter_CS"/>
</dbReference>
<dbReference type="STRING" id="9838.ENSCDRP00005032881"/>
<comment type="caution">
    <text evidence="10">The sequence shown here is derived from an EMBL/GenBank/DDBJ whole genome shotgun (WGS) entry which is preliminary data.</text>
</comment>
<feature type="transmembrane region" description="Helical" evidence="9">
    <location>
        <begin position="80"/>
        <end position="102"/>
    </location>
</feature>
<dbReference type="Proteomes" id="UP000299084">
    <property type="component" value="Unassembled WGS sequence"/>
</dbReference>
<dbReference type="InterPro" id="IPR000109">
    <property type="entry name" value="POT_fam"/>
</dbReference>
<keyword evidence="4" id="KW-0769">Symport</keyword>
<dbReference type="EMBL" id="JWIN03000032">
    <property type="protein sequence ID" value="KAB1255145.1"/>
    <property type="molecule type" value="Genomic_DNA"/>
</dbReference>
<dbReference type="GO" id="GO:0006857">
    <property type="term" value="P:oligopeptide transport"/>
    <property type="evidence" value="ECO:0007669"/>
    <property type="project" value="InterPro"/>
</dbReference>
<dbReference type="SUPFAM" id="SSF103473">
    <property type="entry name" value="MFS general substrate transporter"/>
    <property type="match status" value="1"/>
</dbReference>
<dbReference type="FunFam" id="1.20.1250.20:FF:001078">
    <property type="entry name" value="Solute carrier family 15 (oligopeptide transporter), member 4"/>
    <property type="match status" value="1"/>
</dbReference>
<evidence type="ECO:0000256" key="2">
    <source>
        <dbReference type="ARBA" id="ARBA00005982"/>
    </source>
</evidence>
<feature type="transmembrane region" description="Helical" evidence="9">
    <location>
        <begin position="108"/>
        <end position="128"/>
    </location>
</feature>
<dbReference type="AlphaFoldDB" id="A0A5N4C896"/>
<dbReference type="InterPro" id="IPR036259">
    <property type="entry name" value="MFS_trans_sf"/>
</dbReference>
<evidence type="ECO:0000256" key="7">
    <source>
        <dbReference type="ARBA" id="ARBA00023136"/>
    </source>
</evidence>
<feature type="transmembrane region" description="Helical" evidence="9">
    <location>
        <begin position="245"/>
        <end position="264"/>
    </location>
</feature>
<feature type="transmembrane region" description="Helical" evidence="9">
    <location>
        <begin position="205"/>
        <end position="225"/>
    </location>
</feature>
<feature type="transmembrane region" description="Helical" evidence="9">
    <location>
        <begin position="413"/>
        <end position="434"/>
    </location>
</feature>
<feature type="transmembrane region" description="Helical" evidence="9">
    <location>
        <begin position="339"/>
        <end position="360"/>
    </location>
</feature>
<evidence type="ECO:0000313" key="10">
    <source>
        <dbReference type="EMBL" id="KAB1255145.1"/>
    </source>
</evidence>
<proteinExistence type="inferred from homology"/>
<keyword evidence="5" id="KW-0653">Protein transport</keyword>
<evidence type="ECO:0000256" key="8">
    <source>
        <dbReference type="RuleBase" id="RU003755"/>
    </source>
</evidence>
<gene>
    <name evidence="10" type="ORF">Cadr_000027870</name>
</gene>
<reference evidence="10 11" key="1">
    <citation type="journal article" date="2019" name="Mol. Ecol. Resour.">
        <title>Improving Illumina assemblies with Hi-C and long reads: an example with the North African dromedary.</title>
        <authorList>
            <person name="Elbers J.P."/>
            <person name="Rogers M.F."/>
            <person name="Perelman P.L."/>
            <person name="Proskuryakova A.A."/>
            <person name="Serdyukova N.A."/>
            <person name="Johnson W.E."/>
            <person name="Horin P."/>
            <person name="Corander J."/>
            <person name="Murphy D."/>
            <person name="Burger P.A."/>
        </authorList>
    </citation>
    <scope>NUCLEOTIDE SEQUENCE [LARGE SCALE GENOMIC DNA]</scope>
    <source>
        <strain evidence="10">Drom800</strain>
        <tissue evidence="10">Blood</tissue>
    </source>
</reference>
<sequence>MLAFPLLAAPPAPPRSAGPAPHARRQLLGAALPGRARALLRRPPAVAAPSWPGVGAVKANITPFGADQVKDRGPEATRRFFNWFYWSINLGAIVSLGGIAYIQQNVSFVTGYIIPSVCIGVAFLVFLCGQTSFVSKPPDGSAFTDMAKILAYSCCPQRRPSGEGIGVFQQSSKHSLFDSCKMSRGGPFPEDKVEDMKALVKTVPVFLALIPYWTVYFQMQTTYVLQSLHLKIPEIPSIATAHHTFPAAWLTMFDAVLILLLIPLKDKVVDPVLRRHGLLPSSLKRIAVGMFFVMCSAFAAGILESKRLDLVKEKTINQTIGNVVYYAADLPIWWQLPQYVLIGVSEIFASIAGLEFAYAAAPRAMQSAVMGLFFFFSGVGSFVGSGLLALVSLKAIGWMSSHTDFGNINGCHLNYYFFLLAAVQGATLLLFLIVSVKYDQQRARAGGTPAPRRA</sequence>
<dbReference type="PROSITE" id="PS01023">
    <property type="entry name" value="PTR2_2"/>
    <property type="match status" value="1"/>
</dbReference>
<keyword evidence="5" id="KW-0571">Peptide transport</keyword>
<dbReference type="GO" id="GO:0016020">
    <property type="term" value="C:membrane"/>
    <property type="evidence" value="ECO:0007669"/>
    <property type="project" value="UniProtKB-SubCell"/>
</dbReference>
<accession>A0A5N4C896</accession>
<protein>
    <submittedName>
        <fullName evidence="10">Solute carrier family 15 member 4</fullName>
    </submittedName>
</protein>
<dbReference type="Pfam" id="PF00854">
    <property type="entry name" value="PTR2"/>
    <property type="match status" value="1"/>
</dbReference>
<comment type="subcellular location">
    <subcellularLocation>
        <location evidence="1 8">Membrane</location>
        <topology evidence="1 8">Multi-pass membrane protein</topology>
    </subcellularLocation>
</comment>
<dbReference type="Gene3D" id="1.20.1250.20">
    <property type="entry name" value="MFS general substrate transporter like domains"/>
    <property type="match status" value="1"/>
</dbReference>
<keyword evidence="3 8" id="KW-0812">Transmembrane</keyword>
<comment type="similarity">
    <text evidence="2 8">Belongs to the major facilitator superfamily. Proton-dependent oligopeptide transporter (POT/PTR) (TC 2.A.17) family.</text>
</comment>
<dbReference type="PANTHER" id="PTHR11654">
    <property type="entry name" value="OLIGOPEPTIDE TRANSPORTER-RELATED"/>
    <property type="match status" value="1"/>
</dbReference>
<feature type="transmembrane region" description="Helical" evidence="9">
    <location>
        <begin position="285"/>
        <end position="303"/>
    </location>
</feature>
<evidence type="ECO:0000256" key="5">
    <source>
        <dbReference type="ARBA" id="ARBA00022856"/>
    </source>
</evidence>
<evidence type="ECO:0000256" key="9">
    <source>
        <dbReference type="SAM" id="Phobius"/>
    </source>
</evidence>